<accession>A0A5B7D6C9</accession>
<keyword evidence="3" id="KW-1185">Reference proteome</keyword>
<evidence type="ECO:0000256" key="1">
    <source>
        <dbReference type="SAM" id="MobiDB-lite"/>
    </source>
</evidence>
<comment type="caution">
    <text evidence="2">The sequence shown here is derived from an EMBL/GenBank/DDBJ whole genome shotgun (WGS) entry which is preliminary data.</text>
</comment>
<name>A0A5B7D6C9_PORTR</name>
<protein>
    <submittedName>
        <fullName evidence="2">Uncharacterized protein</fullName>
    </submittedName>
</protein>
<reference evidence="2 3" key="1">
    <citation type="submission" date="2019-05" db="EMBL/GenBank/DDBJ databases">
        <title>Another draft genome of Portunus trituberculatus and its Hox gene families provides insights of decapod evolution.</title>
        <authorList>
            <person name="Jeong J.-H."/>
            <person name="Song I."/>
            <person name="Kim S."/>
            <person name="Choi T."/>
            <person name="Kim D."/>
            <person name="Ryu S."/>
            <person name="Kim W."/>
        </authorList>
    </citation>
    <scope>NUCLEOTIDE SEQUENCE [LARGE SCALE GENOMIC DNA]</scope>
    <source>
        <tissue evidence="2">Muscle</tissue>
    </source>
</reference>
<sequence>MVRQAGATFATPPALPKLKIGRGDPPVPLKTQGSRKLSPASVIWVGKPLWCLDTRGACTIGPPQQNRIGIMARGSPAPSA</sequence>
<dbReference type="Proteomes" id="UP000324222">
    <property type="component" value="Unassembled WGS sequence"/>
</dbReference>
<gene>
    <name evidence="2" type="ORF">E2C01_009571</name>
</gene>
<evidence type="ECO:0000313" key="3">
    <source>
        <dbReference type="Proteomes" id="UP000324222"/>
    </source>
</evidence>
<feature type="region of interest" description="Disordered" evidence="1">
    <location>
        <begin position="1"/>
        <end position="34"/>
    </location>
</feature>
<proteinExistence type="predicted"/>
<dbReference type="AlphaFoldDB" id="A0A5B7D6C9"/>
<evidence type="ECO:0000313" key="2">
    <source>
        <dbReference type="EMBL" id="MPC16736.1"/>
    </source>
</evidence>
<dbReference type="EMBL" id="VSRR010000532">
    <property type="protein sequence ID" value="MPC16736.1"/>
    <property type="molecule type" value="Genomic_DNA"/>
</dbReference>
<organism evidence="2 3">
    <name type="scientific">Portunus trituberculatus</name>
    <name type="common">Swimming crab</name>
    <name type="synonym">Neptunus trituberculatus</name>
    <dbReference type="NCBI Taxonomy" id="210409"/>
    <lineage>
        <taxon>Eukaryota</taxon>
        <taxon>Metazoa</taxon>
        <taxon>Ecdysozoa</taxon>
        <taxon>Arthropoda</taxon>
        <taxon>Crustacea</taxon>
        <taxon>Multicrustacea</taxon>
        <taxon>Malacostraca</taxon>
        <taxon>Eumalacostraca</taxon>
        <taxon>Eucarida</taxon>
        <taxon>Decapoda</taxon>
        <taxon>Pleocyemata</taxon>
        <taxon>Brachyura</taxon>
        <taxon>Eubrachyura</taxon>
        <taxon>Portunoidea</taxon>
        <taxon>Portunidae</taxon>
        <taxon>Portuninae</taxon>
        <taxon>Portunus</taxon>
    </lineage>
</organism>